<dbReference type="AlphaFoldDB" id="A0A4R2RWD6"/>
<proteinExistence type="predicted"/>
<dbReference type="RefSeq" id="WP_131848915.1">
    <property type="nucleotide sequence ID" value="NZ_SLXV01000020.1"/>
</dbReference>
<dbReference type="EMBL" id="SLXV01000020">
    <property type="protein sequence ID" value="TCP67299.1"/>
    <property type="molecule type" value="Genomic_DNA"/>
</dbReference>
<name>A0A4R2RWD6_9BACL</name>
<dbReference type="Proteomes" id="UP000294746">
    <property type="component" value="Unassembled WGS sequence"/>
</dbReference>
<comment type="caution">
    <text evidence="2">The sequence shown here is derived from an EMBL/GenBank/DDBJ whole genome shotgun (WGS) entry which is preliminary data.</text>
</comment>
<dbReference type="PROSITE" id="PS51257">
    <property type="entry name" value="PROKAR_LIPOPROTEIN"/>
    <property type="match status" value="1"/>
</dbReference>
<gene>
    <name evidence="2" type="ORF">EDD57_12015</name>
</gene>
<dbReference type="OrthoDB" id="2990745at2"/>
<organism evidence="2 3">
    <name type="scientific">Baia soyae</name>
    <dbReference type="NCBI Taxonomy" id="1544746"/>
    <lineage>
        <taxon>Bacteria</taxon>
        <taxon>Bacillati</taxon>
        <taxon>Bacillota</taxon>
        <taxon>Bacilli</taxon>
        <taxon>Bacillales</taxon>
        <taxon>Thermoactinomycetaceae</taxon>
        <taxon>Baia</taxon>
    </lineage>
</organism>
<evidence type="ECO:0000313" key="3">
    <source>
        <dbReference type="Proteomes" id="UP000294746"/>
    </source>
</evidence>
<keyword evidence="3" id="KW-1185">Reference proteome</keyword>
<protein>
    <submittedName>
        <fullName evidence="2">Uncharacterized protein</fullName>
    </submittedName>
</protein>
<sequence length="225" mass="25311">MRVNRLISGALVASLFVAVIGCGKEAAKPEKPKEEAAVQQPEDSDPVALHEPKVEKFLNKVTEVDLFQLSKEEQTLYDQLKQKFDYAQLKGVDPITQTKLLIHAQGMGDHGLEYDLYLPTAAKDEVLFKADKDKMISAPATREAYVKKKADPKVMEKAKSLSKAKMRAVYHRDSLPPIIQVVYEVAGQDKGDYLAFREYEGIWRMEFDQNTGFSNDADDEDGIQN</sequence>
<accession>A0A4R2RWD6</accession>
<feature type="region of interest" description="Disordered" evidence="1">
    <location>
        <begin position="28"/>
        <end position="49"/>
    </location>
</feature>
<reference evidence="2 3" key="1">
    <citation type="submission" date="2019-03" db="EMBL/GenBank/DDBJ databases">
        <title>Genomic Encyclopedia of Type Strains, Phase IV (KMG-IV): sequencing the most valuable type-strain genomes for metagenomic binning, comparative biology and taxonomic classification.</title>
        <authorList>
            <person name="Goeker M."/>
        </authorList>
    </citation>
    <scope>NUCLEOTIDE SEQUENCE [LARGE SCALE GENOMIC DNA]</scope>
    <source>
        <strain evidence="2 3">DSM 46831</strain>
    </source>
</reference>
<evidence type="ECO:0000313" key="2">
    <source>
        <dbReference type="EMBL" id="TCP67299.1"/>
    </source>
</evidence>
<evidence type="ECO:0000256" key="1">
    <source>
        <dbReference type="SAM" id="MobiDB-lite"/>
    </source>
</evidence>